<organism evidence="2 3">
    <name type="scientific">Rhizodiscina lignyota</name>
    <dbReference type="NCBI Taxonomy" id="1504668"/>
    <lineage>
        <taxon>Eukaryota</taxon>
        <taxon>Fungi</taxon>
        <taxon>Dikarya</taxon>
        <taxon>Ascomycota</taxon>
        <taxon>Pezizomycotina</taxon>
        <taxon>Dothideomycetes</taxon>
        <taxon>Pleosporomycetidae</taxon>
        <taxon>Aulographales</taxon>
        <taxon>Rhizodiscinaceae</taxon>
        <taxon>Rhizodiscina</taxon>
    </lineage>
</organism>
<evidence type="ECO:0000256" key="1">
    <source>
        <dbReference type="SAM" id="MobiDB-lite"/>
    </source>
</evidence>
<dbReference type="Proteomes" id="UP000799772">
    <property type="component" value="Unassembled WGS sequence"/>
</dbReference>
<keyword evidence="3" id="KW-1185">Reference proteome</keyword>
<gene>
    <name evidence="2" type="ORF">NA57DRAFT_81186</name>
</gene>
<feature type="compositionally biased region" description="Acidic residues" evidence="1">
    <location>
        <begin position="255"/>
        <end position="264"/>
    </location>
</feature>
<comment type="caution">
    <text evidence="2">The sequence shown here is derived from an EMBL/GenBank/DDBJ whole genome shotgun (WGS) entry which is preliminary data.</text>
</comment>
<accession>A0A9P4I675</accession>
<feature type="compositionally biased region" description="Basic and acidic residues" evidence="1">
    <location>
        <begin position="281"/>
        <end position="296"/>
    </location>
</feature>
<proteinExistence type="predicted"/>
<evidence type="ECO:0000313" key="2">
    <source>
        <dbReference type="EMBL" id="KAF2093683.1"/>
    </source>
</evidence>
<dbReference type="EMBL" id="ML978137">
    <property type="protein sequence ID" value="KAF2093683.1"/>
    <property type="molecule type" value="Genomic_DNA"/>
</dbReference>
<name>A0A9P4I675_9PEZI</name>
<sequence length="296" mass="34648">MASDPAPGPSSTSTRPKWYSQWKSYLPFRAEIEGIFTDAARKLKEPSEHTPKSYYDYHQLTRRWLTGETKSWPLPIRPPPKDGALQRYMLGANAVGFIPAFAQIQTQFMHRASIEGWCDRVVVEELLESDWPEGVRIWNERILGHGRNVVQVCDFQKEESSPKAVYRLADCIIRSRQYYEALDREPYPEPLLEDLLKNYTYVFVAGVKDSGNDDEFWEVFMAAMDRVRERRLTLLGIQPAPSSRQRKNSRFSTATDEEMFDPEYEPPKRRQTHPEPLADWQKIKTQDRERRYIGKP</sequence>
<evidence type="ECO:0000313" key="3">
    <source>
        <dbReference type="Proteomes" id="UP000799772"/>
    </source>
</evidence>
<feature type="region of interest" description="Disordered" evidence="1">
    <location>
        <begin position="238"/>
        <end position="296"/>
    </location>
</feature>
<protein>
    <submittedName>
        <fullName evidence="2">Uncharacterized protein</fullName>
    </submittedName>
</protein>
<dbReference type="AlphaFoldDB" id="A0A9P4I675"/>
<reference evidence="2" key="1">
    <citation type="journal article" date="2020" name="Stud. Mycol.">
        <title>101 Dothideomycetes genomes: a test case for predicting lifestyles and emergence of pathogens.</title>
        <authorList>
            <person name="Haridas S."/>
            <person name="Albert R."/>
            <person name="Binder M."/>
            <person name="Bloem J."/>
            <person name="Labutti K."/>
            <person name="Salamov A."/>
            <person name="Andreopoulos B."/>
            <person name="Baker S."/>
            <person name="Barry K."/>
            <person name="Bills G."/>
            <person name="Bluhm B."/>
            <person name="Cannon C."/>
            <person name="Castanera R."/>
            <person name="Culley D."/>
            <person name="Daum C."/>
            <person name="Ezra D."/>
            <person name="Gonzalez J."/>
            <person name="Henrissat B."/>
            <person name="Kuo A."/>
            <person name="Liang C."/>
            <person name="Lipzen A."/>
            <person name="Lutzoni F."/>
            <person name="Magnuson J."/>
            <person name="Mondo S."/>
            <person name="Nolan M."/>
            <person name="Ohm R."/>
            <person name="Pangilinan J."/>
            <person name="Park H.-J."/>
            <person name="Ramirez L."/>
            <person name="Alfaro M."/>
            <person name="Sun H."/>
            <person name="Tritt A."/>
            <person name="Yoshinaga Y."/>
            <person name="Zwiers L.-H."/>
            <person name="Turgeon B."/>
            <person name="Goodwin S."/>
            <person name="Spatafora J."/>
            <person name="Crous P."/>
            <person name="Grigoriev I."/>
        </authorList>
    </citation>
    <scope>NUCLEOTIDE SEQUENCE</scope>
    <source>
        <strain evidence="2">CBS 133067</strain>
    </source>
</reference>